<dbReference type="PROSITE" id="PS01056">
    <property type="entry name" value="DNA_LIGASE_N2"/>
    <property type="match status" value="1"/>
</dbReference>
<dbReference type="Gene3D" id="1.10.287.610">
    <property type="entry name" value="Helix hairpin bin"/>
    <property type="match status" value="1"/>
</dbReference>
<dbReference type="InterPro" id="IPR033136">
    <property type="entry name" value="DNA_ligase_CS"/>
</dbReference>
<name>A0A2M6W3R8_9BACT</name>
<dbReference type="NCBIfam" id="TIGR00575">
    <property type="entry name" value="dnlj"/>
    <property type="match status" value="1"/>
</dbReference>
<keyword evidence="10 14" id="KW-0520">NAD</keyword>
<feature type="binding site" evidence="14">
    <location>
        <position position="322"/>
    </location>
    <ligand>
        <name>NAD(+)</name>
        <dbReference type="ChEBI" id="CHEBI:57540"/>
    </ligand>
</feature>
<keyword evidence="7 14" id="KW-0227">DNA damage</keyword>
<dbReference type="GO" id="GO:0003911">
    <property type="term" value="F:DNA ligase (NAD+) activity"/>
    <property type="evidence" value="ECO:0007669"/>
    <property type="project" value="UniProtKB-UniRule"/>
</dbReference>
<dbReference type="Gene3D" id="2.40.50.140">
    <property type="entry name" value="Nucleic acid-binding proteins"/>
    <property type="match status" value="1"/>
</dbReference>
<dbReference type="InterPro" id="IPR004150">
    <property type="entry name" value="NAD_DNA_ligase_OB"/>
</dbReference>
<proteinExistence type="inferred from homology"/>
<gene>
    <name evidence="14" type="primary">ligA</name>
    <name evidence="16" type="ORF">COU31_02935</name>
</gene>
<dbReference type="PROSITE" id="PS50172">
    <property type="entry name" value="BRCT"/>
    <property type="match status" value="1"/>
</dbReference>
<dbReference type="Pfam" id="PF12826">
    <property type="entry name" value="HHH_2"/>
    <property type="match status" value="1"/>
</dbReference>
<evidence type="ECO:0000256" key="13">
    <source>
        <dbReference type="ARBA" id="ARBA00060881"/>
    </source>
</evidence>
<dbReference type="Pfam" id="PF01653">
    <property type="entry name" value="DNA_ligase_aden"/>
    <property type="match status" value="1"/>
</dbReference>
<feature type="binding site" evidence="14">
    <location>
        <position position="121"/>
    </location>
    <ligand>
        <name>NAD(+)</name>
        <dbReference type="ChEBI" id="CHEBI:57540"/>
    </ligand>
</feature>
<dbReference type="GO" id="GO:0006260">
    <property type="term" value="P:DNA replication"/>
    <property type="evidence" value="ECO:0007669"/>
    <property type="project" value="UniProtKB-KW"/>
</dbReference>
<dbReference type="InterPro" id="IPR041663">
    <property type="entry name" value="DisA/LigA_HHH"/>
</dbReference>
<feature type="binding site" evidence="14">
    <location>
        <position position="178"/>
    </location>
    <ligand>
        <name>NAD(+)</name>
        <dbReference type="ChEBI" id="CHEBI:57540"/>
    </ligand>
</feature>
<feature type="binding site" evidence="14">
    <location>
        <position position="441"/>
    </location>
    <ligand>
        <name>Zn(2+)</name>
        <dbReference type="ChEBI" id="CHEBI:29105"/>
    </ligand>
</feature>
<evidence type="ECO:0000256" key="5">
    <source>
        <dbReference type="ARBA" id="ARBA00022705"/>
    </source>
</evidence>
<evidence type="ECO:0000256" key="6">
    <source>
        <dbReference type="ARBA" id="ARBA00022723"/>
    </source>
</evidence>
<keyword evidence="9 14" id="KW-0460">Magnesium</keyword>
<dbReference type="CDD" id="cd00114">
    <property type="entry name" value="LIGANc"/>
    <property type="match status" value="1"/>
</dbReference>
<evidence type="ECO:0000313" key="16">
    <source>
        <dbReference type="EMBL" id="PIT87428.1"/>
    </source>
</evidence>
<dbReference type="InterPro" id="IPR001679">
    <property type="entry name" value="DNA_ligase"/>
</dbReference>
<dbReference type="Pfam" id="PF00533">
    <property type="entry name" value="BRCT"/>
    <property type="match status" value="1"/>
</dbReference>
<evidence type="ECO:0000256" key="9">
    <source>
        <dbReference type="ARBA" id="ARBA00022842"/>
    </source>
</evidence>
<dbReference type="GO" id="GO:0006281">
    <property type="term" value="P:DNA repair"/>
    <property type="evidence" value="ECO:0007669"/>
    <property type="project" value="UniProtKB-KW"/>
</dbReference>
<dbReference type="PANTHER" id="PTHR23389">
    <property type="entry name" value="CHROMOSOME TRANSMISSION FIDELITY FACTOR 18"/>
    <property type="match status" value="1"/>
</dbReference>
<keyword evidence="5 14" id="KW-0235">DNA replication</keyword>
<comment type="catalytic activity">
    <reaction evidence="12 14">
        <text>NAD(+) + (deoxyribonucleotide)n-3'-hydroxyl + 5'-phospho-(deoxyribonucleotide)m = (deoxyribonucleotide)n+m + AMP + beta-nicotinamide D-nucleotide.</text>
        <dbReference type="EC" id="6.5.1.2"/>
    </reaction>
</comment>
<comment type="caution">
    <text evidence="16">The sequence shown here is derived from an EMBL/GenBank/DDBJ whole genome shotgun (WGS) entry which is preliminary data.</text>
</comment>
<feature type="binding site" evidence="14">
    <location>
        <begin position="84"/>
        <end position="85"/>
    </location>
    <ligand>
        <name>NAD(+)</name>
        <dbReference type="ChEBI" id="CHEBI:57540"/>
    </ligand>
</feature>
<dbReference type="SUPFAM" id="SSF47781">
    <property type="entry name" value="RuvA domain 2-like"/>
    <property type="match status" value="1"/>
</dbReference>
<keyword evidence="11 14" id="KW-0234">DNA repair</keyword>
<protein>
    <recommendedName>
        <fullName evidence="3 14">DNA ligase</fullName>
        <ecNumber evidence="2 14">6.5.1.2</ecNumber>
    </recommendedName>
    <alternativeName>
        <fullName evidence="14">Polydeoxyribonucleotide synthase [NAD(+)]</fullName>
    </alternativeName>
</protein>
<evidence type="ECO:0000256" key="2">
    <source>
        <dbReference type="ARBA" id="ARBA00012722"/>
    </source>
</evidence>
<evidence type="ECO:0000256" key="10">
    <source>
        <dbReference type="ARBA" id="ARBA00023027"/>
    </source>
</evidence>
<comment type="caution">
    <text evidence="14">Lacks conserved residue(s) required for the propagation of feature annotation.</text>
</comment>
<sequence>MSASKEIRVQVERLRRQIDELRYAYHVLNDPQITDAMYEGLMAKLRKFEENYPELIIANSPTQRVAGQPLEYFKKIKHSVAQWSFNDAFNEKDLRDWQERILKILQKELNHRPTDLDFVCELKIDGLHIVLTYEQGKLKTGSTRGDGLIGEDVTQNIKTIMSVPLNLKEPIDLVAEGEAWLDRDNFVKLNENRRANDEAQFANPRNAAAGTIRQLDAKIVAGRKLELTAYDISAIGGLKKQDLIDTQAKELKFLRDLGFKTDSNWKICQNINEILSFHDLWQKKKNSQPFWIDGIVVKVNQKKYQDLLGYTGKAPRFAIAYKFPAEQGITTIKDIYWQVGRTGALTPVALMEPVKLAGTTVTHATLHNYDEISRLGVCLGDQVVVEKAGDIIPKVVRVLNKMRAGHEKKISQPKKCPVCSGPISRQQVVDKKQGVSAGLFCLNPDCYAQQLRKIIHFVSKKAFNIDGLGKKIVEHLMAEALIKTPADIFTLKYDDLAGLERFADKSARNLIDSIIQSKKINLARFIFSLGIRHVGEETALFLADSFGSLDKLMKAKPNDLENIPDVGPQVSTSIVEYFDDQKNQLLIKNLLANGVIIAKQSIDKKNTQKLSGLSFVLTGALKNMTRDQAKDKIRALGGSVNGSVSAKTSYLVAGANSGNKLNKAKKLGIKIISEEKLISLLS</sequence>
<comment type="function">
    <text evidence="1 14">DNA ligase that catalyzes the formation of phosphodiester linkages between 5'-phosphoryl and 3'-hydroxyl groups in double-stranded DNA using NAD as a coenzyme and as the energy source for the reaction. It is essential for DNA replication and repair of damaged DNA.</text>
</comment>
<dbReference type="EC" id="6.5.1.2" evidence="2 14"/>
<feature type="binding site" evidence="14">
    <location>
        <position position="144"/>
    </location>
    <ligand>
        <name>NAD(+)</name>
        <dbReference type="ChEBI" id="CHEBI:57540"/>
    </ligand>
</feature>
<evidence type="ECO:0000259" key="15">
    <source>
        <dbReference type="PROSITE" id="PS50172"/>
    </source>
</evidence>
<dbReference type="Gene3D" id="1.10.150.20">
    <property type="entry name" value="5' to 3' exonuclease, C-terminal subdomain"/>
    <property type="match status" value="2"/>
</dbReference>
<dbReference type="PANTHER" id="PTHR23389:SF9">
    <property type="entry name" value="DNA LIGASE"/>
    <property type="match status" value="1"/>
</dbReference>
<dbReference type="SUPFAM" id="SSF52113">
    <property type="entry name" value="BRCT domain"/>
    <property type="match status" value="1"/>
</dbReference>
<dbReference type="Proteomes" id="UP000231183">
    <property type="component" value="Unassembled WGS sequence"/>
</dbReference>
<evidence type="ECO:0000256" key="7">
    <source>
        <dbReference type="ARBA" id="ARBA00022763"/>
    </source>
</evidence>
<evidence type="ECO:0000256" key="14">
    <source>
        <dbReference type="HAMAP-Rule" id="MF_01588"/>
    </source>
</evidence>
<keyword evidence="14" id="KW-0464">Manganese</keyword>
<comment type="cofactor">
    <cofactor evidence="14">
        <name>Mg(2+)</name>
        <dbReference type="ChEBI" id="CHEBI:18420"/>
    </cofactor>
    <cofactor evidence="14">
        <name>Mn(2+)</name>
        <dbReference type="ChEBI" id="CHEBI:29035"/>
    </cofactor>
</comment>
<dbReference type="PIRSF" id="PIRSF001604">
    <property type="entry name" value="LigA"/>
    <property type="match status" value="1"/>
</dbReference>
<dbReference type="Pfam" id="PF14520">
    <property type="entry name" value="HHH_5"/>
    <property type="match status" value="1"/>
</dbReference>
<dbReference type="SMART" id="SM00292">
    <property type="entry name" value="BRCT"/>
    <property type="match status" value="1"/>
</dbReference>
<dbReference type="InterPro" id="IPR010994">
    <property type="entry name" value="RuvA_2-like"/>
</dbReference>
<dbReference type="AlphaFoldDB" id="A0A2M6W3R8"/>
<keyword evidence="4 14" id="KW-0436">Ligase</keyword>
<dbReference type="SUPFAM" id="SSF50249">
    <property type="entry name" value="Nucleic acid-binding proteins"/>
    <property type="match status" value="1"/>
</dbReference>
<evidence type="ECO:0000256" key="4">
    <source>
        <dbReference type="ARBA" id="ARBA00022598"/>
    </source>
</evidence>
<feature type="active site" description="N6-AMP-lysine intermediate" evidence="14">
    <location>
        <position position="123"/>
    </location>
</feature>
<feature type="binding site" evidence="14">
    <location>
        <position position="298"/>
    </location>
    <ligand>
        <name>NAD(+)</name>
        <dbReference type="ChEBI" id="CHEBI:57540"/>
    </ligand>
</feature>
<dbReference type="NCBIfam" id="NF005932">
    <property type="entry name" value="PRK07956.1"/>
    <property type="match status" value="1"/>
</dbReference>
<dbReference type="GO" id="GO:0005829">
    <property type="term" value="C:cytosol"/>
    <property type="evidence" value="ECO:0007669"/>
    <property type="project" value="TreeGrafter"/>
</dbReference>
<dbReference type="SUPFAM" id="SSF56091">
    <property type="entry name" value="DNA ligase/mRNA capping enzyme, catalytic domain"/>
    <property type="match status" value="1"/>
</dbReference>
<comment type="similarity">
    <text evidence="13 14">Belongs to the NAD-dependent DNA ligase family. LigA subfamily.</text>
</comment>
<evidence type="ECO:0000256" key="11">
    <source>
        <dbReference type="ARBA" id="ARBA00023204"/>
    </source>
</evidence>
<keyword evidence="8 14" id="KW-0862">Zinc</keyword>
<dbReference type="SMART" id="SM00532">
    <property type="entry name" value="LIGANc"/>
    <property type="match status" value="1"/>
</dbReference>
<feature type="binding site" evidence="14">
    <location>
        <position position="446"/>
    </location>
    <ligand>
        <name>Zn(2+)</name>
        <dbReference type="ChEBI" id="CHEBI:29105"/>
    </ligand>
</feature>
<evidence type="ECO:0000256" key="1">
    <source>
        <dbReference type="ARBA" id="ARBA00004067"/>
    </source>
</evidence>
<dbReference type="FunFam" id="1.10.150.20:FF:000006">
    <property type="entry name" value="DNA ligase"/>
    <property type="match status" value="1"/>
</dbReference>
<dbReference type="GO" id="GO:0046872">
    <property type="term" value="F:metal ion binding"/>
    <property type="evidence" value="ECO:0007669"/>
    <property type="project" value="UniProtKB-KW"/>
</dbReference>
<evidence type="ECO:0000256" key="12">
    <source>
        <dbReference type="ARBA" id="ARBA00034005"/>
    </source>
</evidence>
<dbReference type="Gene3D" id="3.40.50.10190">
    <property type="entry name" value="BRCT domain"/>
    <property type="match status" value="1"/>
</dbReference>
<evidence type="ECO:0000256" key="8">
    <source>
        <dbReference type="ARBA" id="ARBA00022833"/>
    </source>
</evidence>
<keyword evidence="6 14" id="KW-0479">Metal-binding</keyword>
<evidence type="ECO:0000313" key="17">
    <source>
        <dbReference type="Proteomes" id="UP000231183"/>
    </source>
</evidence>
<dbReference type="HAMAP" id="MF_01588">
    <property type="entry name" value="DNA_ligase_A"/>
    <property type="match status" value="1"/>
</dbReference>
<accession>A0A2M6W3R8</accession>
<dbReference type="InterPro" id="IPR013839">
    <property type="entry name" value="DNAligase_adenylation"/>
</dbReference>
<dbReference type="InterPro" id="IPR036420">
    <property type="entry name" value="BRCT_dom_sf"/>
</dbReference>
<dbReference type="InterPro" id="IPR013840">
    <property type="entry name" value="DNAligase_N"/>
</dbReference>
<feature type="binding site" evidence="14">
    <location>
        <position position="416"/>
    </location>
    <ligand>
        <name>Zn(2+)</name>
        <dbReference type="ChEBI" id="CHEBI:29105"/>
    </ligand>
</feature>
<dbReference type="FunFam" id="2.40.50.140:FF:000012">
    <property type="entry name" value="DNA ligase"/>
    <property type="match status" value="1"/>
</dbReference>
<feature type="binding site" evidence="14">
    <location>
        <position position="419"/>
    </location>
    <ligand>
        <name>Zn(2+)</name>
        <dbReference type="ChEBI" id="CHEBI:29105"/>
    </ligand>
</feature>
<dbReference type="InterPro" id="IPR012340">
    <property type="entry name" value="NA-bd_OB-fold"/>
</dbReference>
<dbReference type="Pfam" id="PF03120">
    <property type="entry name" value="OB_DNA_ligase"/>
    <property type="match status" value="1"/>
</dbReference>
<organism evidence="16 17">
    <name type="scientific">Candidatus Magasanikbacteria bacterium CG10_big_fil_rev_8_21_14_0_10_40_10</name>
    <dbReference type="NCBI Taxonomy" id="1974648"/>
    <lineage>
        <taxon>Bacteria</taxon>
        <taxon>Candidatus Magasanikiibacteriota</taxon>
    </lineage>
</organism>
<dbReference type="CDD" id="cd17748">
    <property type="entry name" value="BRCT_DNA_ligase_like"/>
    <property type="match status" value="1"/>
</dbReference>
<dbReference type="EMBL" id="PFBX01000027">
    <property type="protein sequence ID" value="PIT87428.1"/>
    <property type="molecule type" value="Genomic_DNA"/>
</dbReference>
<evidence type="ECO:0000256" key="3">
    <source>
        <dbReference type="ARBA" id="ARBA00013308"/>
    </source>
</evidence>
<feature type="domain" description="BRCT" evidence="15">
    <location>
        <begin position="605"/>
        <end position="682"/>
    </location>
</feature>
<dbReference type="Gene3D" id="3.30.470.30">
    <property type="entry name" value="DNA ligase/mRNA capping enzyme"/>
    <property type="match status" value="1"/>
</dbReference>
<dbReference type="FunFam" id="1.10.150.20:FF:000007">
    <property type="entry name" value="DNA ligase"/>
    <property type="match status" value="1"/>
</dbReference>
<dbReference type="InterPro" id="IPR001357">
    <property type="entry name" value="BRCT_dom"/>
</dbReference>
<reference evidence="17" key="1">
    <citation type="submission" date="2017-09" db="EMBL/GenBank/DDBJ databases">
        <title>Depth-based differentiation of microbial function through sediment-hosted aquifers and enrichment of novel symbionts in the deep terrestrial subsurface.</title>
        <authorList>
            <person name="Probst A.J."/>
            <person name="Ladd B."/>
            <person name="Jarett J.K."/>
            <person name="Geller-Mcgrath D.E."/>
            <person name="Sieber C.M.K."/>
            <person name="Emerson J.B."/>
            <person name="Anantharaman K."/>
            <person name="Thomas B.C."/>
            <person name="Malmstrom R."/>
            <person name="Stieglmeier M."/>
            <person name="Klingl A."/>
            <person name="Woyke T."/>
            <person name="Ryan C.M."/>
            <person name="Banfield J.F."/>
        </authorList>
    </citation>
    <scope>NUCLEOTIDE SEQUENCE [LARGE SCALE GENOMIC DNA]</scope>
</reference>